<dbReference type="EMBL" id="BART01016277">
    <property type="protein sequence ID" value="GAG79675.1"/>
    <property type="molecule type" value="Genomic_DNA"/>
</dbReference>
<reference evidence="2" key="1">
    <citation type="journal article" date="2014" name="Front. Microbiol.">
        <title>High frequency of phylogenetically diverse reductive dehalogenase-homologous genes in deep subseafloor sedimentary metagenomes.</title>
        <authorList>
            <person name="Kawai M."/>
            <person name="Futagami T."/>
            <person name="Toyoda A."/>
            <person name="Takaki Y."/>
            <person name="Nishi S."/>
            <person name="Hori S."/>
            <person name="Arai W."/>
            <person name="Tsubouchi T."/>
            <person name="Morono Y."/>
            <person name="Uchiyama I."/>
            <person name="Ito T."/>
            <person name="Fujiyama A."/>
            <person name="Inagaki F."/>
            <person name="Takami H."/>
        </authorList>
    </citation>
    <scope>NUCLEOTIDE SEQUENCE</scope>
    <source>
        <strain evidence="2">Expedition CK06-06</strain>
    </source>
</reference>
<organism evidence="2">
    <name type="scientific">marine sediment metagenome</name>
    <dbReference type="NCBI Taxonomy" id="412755"/>
    <lineage>
        <taxon>unclassified sequences</taxon>
        <taxon>metagenomes</taxon>
        <taxon>ecological metagenomes</taxon>
    </lineage>
</organism>
<dbReference type="Pfam" id="PF00160">
    <property type="entry name" value="Pro_isomerase"/>
    <property type="match status" value="1"/>
</dbReference>
<sequence>TSQFFICDGPEHRLDGNYSAFGKVINGLDVLRDIASVETKTRYFMKDWPVDDIIINSVTILEV</sequence>
<gene>
    <name evidence="2" type="ORF">S01H4_31349</name>
</gene>
<dbReference type="AlphaFoldDB" id="X1AB45"/>
<dbReference type="GO" id="GO:0003755">
    <property type="term" value="F:peptidyl-prolyl cis-trans isomerase activity"/>
    <property type="evidence" value="ECO:0007669"/>
    <property type="project" value="InterPro"/>
</dbReference>
<name>X1AB45_9ZZZZ</name>
<accession>X1AB45</accession>
<comment type="caution">
    <text evidence="2">The sequence shown here is derived from an EMBL/GenBank/DDBJ whole genome shotgun (WGS) entry which is preliminary data.</text>
</comment>
<protein>
    <recommendedName>
        <fullName evidence="1">PPIase cyclophilin-type domain-containing protein</fullName>
    </recommendedName>
</protein>
<evidence type="ECO:0000259" key="1">
    <source>
        <dbReference type="PROSITE" id="PS50072"/>
    </source>
</evidence>
<dbReference type="SUPFAM" id="SSF50891">
    <property type="entry name" value="Cyclophilin-like"/>
    <property type="match status" value="1"/>
</dbReference>
<dbReference type="PROSITE" id="PS50072">
    <property type="entry name" value="CSA_PPIASE_2"/>
    <property type="match status" value="1"/>
</dbReference>
<dbReference type="InterPro" id="IPR029000">
    <property type="entry name" value="Cyclophilin-like_dom_sf"/>
</dbReference>
<feature type="domain" description="PPIase cyclophilin-type" evidence="1">
    <location>
        <begin position="1"/>
        <end position="60"/>
    </location>
</feature>
<evidence type="ECO:0000313" key="2">
    <source>
        <dbReference type="EMBL" id="GAG79675.1"/>
    </source>
</evidence>
<dbReference type="Gene3D" id="2.40.100.10">
    <property type="entry name" value="Cyclophilin-like"/>
    <property type="match status" value="1"/>
</dbReference>
<proteinExistence type="predicted"/>
<dbReference type="InterPro" id="IPR002130">
    <property type="entry name" value="Cyclophilin-type_PPIase_dom"/>
</dbReference>
<feature type="non-terminal residue" evidence="2">
    <location>
        <position position="1"/>
    </location>
</feature>